<feature type="region of interest" description="Disordered" evidence="1">
    <location>
        <begin position="1"/>
        <end position="23"/>
    </location>
</feature>
<dbReference type="Proteomes" id="UP001161325">
    <property type="component" value="Unassembled WGS sequence"/>
</dbReference>
<dbReference type="GO" id="GO:0046914">
    <property type="term" value="F:transition metal ion binding"/>
    <property type="evidence" value="ECO:0007669"/>
    <property type="project" value="InterPro"/>
</dbReference>
<evidence type="ECO:0008006" key="4">
    <source>
        <dbReference type="Google" id="ProtNLM"/>
    </source>
</evidence>
<protein>
    <recommendedName>
        <fullName evidence="4">Ferrous iron transporter FeoA domain-containing protein</fullName>
    </recommendedName>
</protein>
<name>A0AA37QGT6_9BACT</name>
<keyword evidence="3" id="KW-1185">Reference proteome</keyword>
<evidence type="ECO:0000313" key="3">
    <source>
        <dbReference type="Proteomes" id="UP001161325"/>
    </source>
</evidence>
<dbReference type="AlphaFoldDB" id="A0AA37QGT6"/>
<comment type="caution">
    <text evidence="2">The sequence shown here is derived from an EMBL/GenBank/DDBJ whole genome shotgun (WGS) entry which is preliminary data.</text>
</comment>
<reference evidence="2" key="1">
    <citation type="submission" date="2022-08" db="EMBL/GenBank/DDBJ databases">
        <title>Draft genome sequencing of Roseisolibacter agri AW1220.</title>
        <authorList>
            <person name="Tobiishi Y."/>
            <person name="Tonouchi A."/>
        </authorList>
    </citation>
    <scope>NUCLEOTIDE SEQUENCE</scope>
    <source>
        <strain evidence="2">AW1220</strain>
    </source>
</reference>
<organism evidence="2 3">
    <name type="scientific">Roseisolibacter agri</name>
    <dbReference type="NCBI Taxonomy" id="2014610"/>
    <lineage>
        <taxon>Bacteria</taxon>
        <taxon>Pseudomonadati</taxon>
        <taxon>Gemmatimonadota</taxon>
        <taxon>Gemmatimonadia</taxon>
        <taxon>Gemmatimonadales</taxon>
        <taxon>Gemmatimonadaceae</taxon>
        <taxon>Roseisolibacter</taxon>
    </lineage>
</organism>
<dbReference type="RefSeq" id="WP_284350598.1">
    <property type="nucleotide sequence ID" value="NZ_BRXS01000004.1"/>
</dbReference>
<gene>
    <name evidence="2" type="ORF">rosag_26430</name>
</gene>
<accession>A0AA37QGT6</accession>
<evidence type="ECO:0000313" key="2">
    <source>
        <dbReference type="EMBL" id="GLC26130.1"/>
    </source>
</evidence>
<dbReference type="EMBL" id="BRXS01000004">
    <property type="protein sequence ID" value="GLC26130.1"/>
    <property type="molecule type" value="Genomic_DNA"/>
</dbReference>
<proteinExistence type="predicted"/>
<sequence>MSPFPPDRPDAFASNAFATDRPIDPRPYTLADVSPGDTVVVRNVSPAMRDLLADFGVREGERLLCESTMEHVVVRTADGSVPLERGVLPSVSVSRVDDAPAAGA</sequence>
<evidence type="ECO:0000256" key="1">
    <source>
        <dbReference type="SAM" id="MobiDB-lite"/>
    </source>
</evidence>